<evidence type="ECO:0000256" key="1">
    <source>
        <dbReference type="SAM" id="MobiDB-lite"/>
    </source>
</evidence>
<proteinExistence type="predicted"/>
<evidence type="ECO:0000313" key="3">
    <source>
        <dbReference type="Proteomes" id="UP001626550"/>
    </source>
</evidence>
<evidence type="ECO:0000313" key="2">
    <source>
        <dbReference type="EMBL" id="KAL3314795.1"/>
    </source>
</evidence>
<accession>A0ABD2Q5D7</accession>
<name>A0ABD2Q5D7_9PLAT</name>
<keyword evidence="3" id="KW-1185">Reference proteome</keyword>
<dbReference type="EMBL" id="JBJKFK010000905">
    <property type="protein sequence ID" value="KAL3314795.1"/>
    <property type="molecule type" value="Genomic_DNA"/>
</dbReference>
<reference evidence="2 3" key="1">
    <citation type="submission" date="2024-11" db="EMBL/GenBank/DDBJ databases">
        <title>Adaptive evolution of stress response genes in parasites aligns with host niche diversity.</title>
        <authorList>
            <person name="Hahn C."/>
            <person name="Resl P."/>
        </authorList>
    </citation>
    <scope>NUCLEOTIDE SEQUENCE [LARGE SCALE GENOMIC DNA]</scope>
    <source>
        <strain evidence="2">EGGRZ-B1_66</strain>
        <tissue evidence="2">Body</tissue>
    </source>
</reference>
<gene>
    <name evidence="2" type="ORF">Ciccas_006584</name>
</gene>
<dbReference type="AlphaFoldDB" id="A0ABD2Q5D7"/>
<protein>
    <submittedName>
        <fullName evidence="2">Uncharacterized protein</fullName>
    </submittedName>
</protein>
<feature type="non-terminal residue" evidence="2">
    <location>
        <position position="58"/>
    </location>
</feature>
<organism evidence="2 3">
    <name type="scientific">Cichlidogyrus casuarinus</name>
    <dbReference type="NCBI Taxonomy" id="1844966"/>
    <lineage>
        <taxon>Eukaryota</taxon>
        <taxon>Metazoa</taxon>
        <taxon>Spiralia</taxon>
        <taxon>Lophotrochozoa</taxon>
        <taxon>Platyhelminthes</taxon>
        <taxon>Monogenea</taxon>
        <taxon>Monopisthocotylea</taxon>
        <taxon>Dactylogyridea</taxon>
        <taxon>Ancyrocephalidae</taxon>
        <taxon>Cichlidogyrus</taxon>
    </lineage>
</organism>
<dbReference type="Proteomes" id="UP001626550">
    <property type="component" value="Unassembled WGS sequence"/>
</dbReference>
<feature type="compositionally biased region" description="Basic residues" evidence="1">
    <location>
        <begin position="40"/>
        <end position="50"/>
    </location>
</feature>
<comment type="caution">
    <text evidence="2">The sequence shown here is derived from an EMBL/GenBank/DDBJ whole genome shotgun (WGS) entry which is preliminary data.</text>
</comment>
<feature type="region of interest" description="Disordered" evidence="1">
    <location>
        <begin position="1"/>
        <end position="58"/>
    </location>
</feature>
<sequence>MNVSATLNQVRLEETQGPGKYTGRKFSLSGGGGINELKRYHPRLSHHHKLDNHEHPDR</sequence>